<organism evidence="2 3">
    <name type="scientific">Elaeophora elaphi</name>
    <dbReference type="NCBI Taxonomy" id="1147741"/>
    <lineage>
        <taxon>Eukaryota</taxon>
        <taxon>Metazoa</taxon>
        <taxon>Ecdysozoa</taxon>
        <taxon>Nematoda</taxon>
        <taxon>Chromadorea</taxon>
        <taxon>Rhabditida</taxon>
        <taxon>Spirurina</taxon>
        <taxon>Spiruromorpha</taxon>
        <taxon>Filarioidea</taxon>
        <taxon>Onchocercidae</taxon>
        <taxon>Elaeophora</taxon>
    </lineage>
</organism>
<feature type="region of interest" description="Disordered" evidence="1">
    <location>
        <begin position="1"/>
        <end position="29"/>
    </location>
</feature>
<protein>
    <submittedName>
        <fullName evidence="3">FHA_2 domain-containing protein</fullName>
    </submittedName>
</protein>
<dbReference type="AlphaFoldDB" id="A0A0R3S224"/>
<dbReference type="Proteomes" id="UP000050640">
    <property type="component" value="Unplaced"/>
</dbReference>
<evidence type="ECO:0000313" key="3">
    <source>
        <dbReference type="WBParaSite" id="EEL_0000874601-mRNA-1"/>
    </source>
</evidence>
<dbReference type="WBParaSite" id="EEL_0000874601-mRNA-1">
    <property type="protein sequence ID" value="EEL_0000874601-mRNA-1"/>
    <property type="gene ID" value="EEL_0000874601"/>
</dbReference>
<keyword evidence="2" id="KW-1185">Reference proteome</keyword>
<sequence>MGKRKRADGDSVPGETDSSDTLPNSDTVTSISLCDTNKDEYDVWLVRKPRGIPLSDLSSIKFPHKAKNRIRVSIPSRSDAVPLNCHFHCLALPHVYIPTAGIRTQKDAMALKATNLVKGVVLVNEKFDLSDGAAVLTNDDGVTVKLESGTLLENGVHEMNFKINSIRKRPKLPPTNIKQRLKPFGIIPKKRKKSYKLPNLTNSQ</sequence>
<proteinExistence type="predicted"/>
<evidence type="ECO:0000256" key="1">
    <source>
        <dbReference type="SAM" id="MobiDB-lite"/>
    </source>
</evidence>
<feature type="compositionally biased region" description="Polar residues" evidence="1">
    <location>
        <begin position="19"/>
        <end position="29"/>
    </location>
</feature>
<reference evidence="3" key="1">
    <citation type="submission" date="2017-02" db="UniProtKB">
        <authorList>
            <consortium name="WormBaseParasite"/>
        </authorList>
    </citation>
    <scope>IDENTIFICATION</scope>
</reference>
<name>A0A0R3S224_9BILA</name>
<accession>A0A0R3S224</accession>
<evidence type="ECO:0000313" key="2">
    <source>
        <dbReference type="Proteomes" id="UP000050640"/>
    </source>
</evidence>